<evidence type="ECO:0000313" key="2">
    <source>
        <dbReference type="EMBL" id="KKL67459.1"/>
    </source>
</evidence>
<sequence length="96" mass="11530">YENKNYYKEDEKMKILIYFIEWIFAFFIIWGLNYGLNNLLKRKISPIMASIFSFIIIGLFCFFVSPYLITFTYSSLIYLPIAFFFFVITLIKVAKV</sequence>
<evidence type="ECO:0000256" key="1">
    <source>
        <dbReference type="SAM" id="Phobius"/>
    </source>
</evidence>
<feature type="transmembrane region" description="Helical" evidence="1">
    <location>
        <begin position="15"/>
        <end position="35"/>
    </location>
</feature>
<feature type="transmembrane region" description="Helical" evidence="1">
    <location>
        <begin position="75"/>
        <end position="94"/>
    </location>
</feature>
<feature type="transmembrane region" description="Helical" evidence="1">
    <location>
        <begin position="47"/>
        <end position="69"/>
    </location>
</feature>
<organism evidence="2">
    <name type="scientific">marine sediment metagenome</name>
    <dbReference type="NCBI Taxonomy" id="412755"/>
    <lineage>
        <taxon>unclassified sequences</taxon>
        <taxon>metagenomes</taxon>
        <taxon>ecological metagenomes</taxon>
    </lineage>
</organism>
<dbReference type="AlphaFoldDB" id="A0A0F9E0E2"/>
<feature type="non-terminal residue" evidence="2">
    <location>
        <position position="1"/>
    </location>
</feature>
<protein>
    <submittedName>
        <fullName evidence="2">Uncharacterized protein</fullName>
    </submittedName>
</protein>
<comment type="caution">
    <text evidence="2">The sequence shown here is derived from an EMBL/GenBank/DDBJ whole genome shotgun (WGS) entry which is preliminary data.</text>
</comment>
<keyword evidence="1" id="KW-0472">Membrane</keyword>
<keyword evidence="1" id="KW-0812">Transmembrane</keyword>
<accession>A0A0F9E0E2</accession>
<keyword evidence="1" id="KW-1133">Transmembrane helix</keyword>
<gene>
    <name evidence="2" type="ORF">LCGC14_2134730</name>
</gene>
<dbReference type="EMBL" id="LAZR01026849">
    <property type="protein sequence ID" value="KKL67459.1"/>
    <property type="molecule type" value="Genomic_DNA"/>
</dbReference>
<name>A0A0F9E0E2_9ZZZZ</name>
<reference evidence="2" key="1">
    <citation type="journal article" date="2015" name="Nature">
        <title>Complex archaea that bridge the gap between prokaryotes and eukaryotes.</title>
        <authorList>
            <person name="Spang A."/>
            <person name="Saw J.H."/>
            <person name="Jorgensen S.L."/>
            <person name="Zaremba-Niedzwiedzka K."/>
            <person name="Martijn J."/>
            <person name="Lind A.E."/>
            <person name="van Eijk R."/>
            <person name="Schleper C."/>
            <person name="Guy L."/>
            <person name="Ettema T.J."/>
        </authorList>
    </citation>
    <scope>NUCLEOTIDE SEQUENCE</scope>
</reference>
<proteinExistence type="predicted"/>